<dbReference type="NCBIfam" id="TIGR00096">
    <property type="entry name" value="16S rRNA (cytidine(1402)-2'-O)-methyltransferase"/>
    <property type="match status" value="1"/>
</dbReference>
<evidence type="ECO:0000313" key="10">
    <source>
        <dbReference type="Proteomes" id="UP001595617"/>
    </source>
</evidence>
<proteinExistence type="inferred from homology"/>
<comment type="subcellular location">
    <subcellularLocation>
        <location evidence="6">Cytoplasm</location>
    </subcellularLocation>
</comment>
<dbReference type="InterPro" id="IPR008189">
    <property type="entry name" value="rRNA_ssu_MeTfrase_I"/>
</dbReference>
<keyword evidence="3 6" id="KW-0489">Methyltransferase</keyword>
<comment type="catalytic activity">
    <reaction evidence="6">
        <text>cytidine(1402) in 16S rRNA + S-adenosyl-L-methionine = 2'-O-methylcytidine(1402) in 16S rRNA + S-adenosyl-L-homocysteine + H(+)</text>
        <dbReference type="Rhea" id="RHEA:42924"/>
        <dbReference type="Rhea" id="RHEA-COMP:10285"/>
        <dbReference type="Rhea" id="RHEA-COMP:10286"/>
        <dbReference type="ChEBI" id="CHEBI:15378"/>
        <dbReference type="ChEBI" id="CHEBI:57856"/>
        <dbReference type="ChEBI" id="CHEBI:59789"/>
        <dbReference type="ChEBI" id="CHEBI:74495"/>
        <dbReference type="ChEBI" id="CHEBI:82748"/>
        <dbReference type="EC" id="2.1.1.198"/>
    </reaction>
</comment>
<evidence type="ECO:0000256" key="1">
    <source>
        <dbReference type="ARBA" id="ARBA00022490"/>
    </source>
</evidence>
<dbReference type="Pfam" id="PF23016">
    <property type="entry name" value="RsmI_C"/>
    <property type="match status" value="1"/>
</dbReference>
<dbReference type="RefSeq" id="WP_380694465.1">
    <property type="nucleotide sequence ID" value="NZ_JBHRYR010000002.1"/>
</dbReference>
<dbReference type="InterPro" id="IPR053910">
    <property type="entry name" value="RsmI_HTH"/>
</dbReference>
<dbReference type="EC" id="2.1.1.198" evidence="6"/>
<name>A0ABV7ZW50_9GAMM</name>
<dbReference type="PANTHER" id="PTHR46111:SF1">
    <property type="entry name" value="RIBOSOMAL RNA SMALL SUBUNIT METHYLTRANSFERASE I"/>
    <property type="match status" value="1"/>
</dbReference>
<evidence type="ECO:0000256" key="6">
    <source>
        <dbReference type="HAMAP-Rule" id="MF_01877"/>
    </source>
</evidence>
<dbReference type="InterPro" id="IPR000878">
    <property type="entry name" value="4pyrrol_Mease"/>
</dbReference>
<dbReference type="GO" id="GO:0008168">
    <property type="term" value="F:methyltransferase activity"/>
    <property type="evidence" value="ECO:0007669"/>
    <property type="project" value="UniProtKB-KW"/>
</dbReference>
<protein>
    <recommendedName>
        <fullName evidence="6">Ribosomal RNA small subunit methyltransferase I</fullName>
        <ecNumber evidence="6">2.1.1.198</ecNumber>
    </recommendedName>
    <alternativeName>
        <fullName evidence="6">16S rRNA 2'-O-ribose C1402 methyltransferase</fullName>
    </alternativeName>
    <alternativeName>
        <fullName evidence="6">rRNA (cytidine-2'-O-)-methyltransferase RsmI</fullName>
    </alternativeName>
</protein>
<dbReference type="Gene3D" id="3.30.950.10">
    <property type="entry name" value="Methyltransferase, Cobalt-precorrin-4 Transmethylase, Domain 2"/>
    <property type="match status" value="1"/>
</dbReference>
<comment type="function">
    <text evidence="6">Catalyzes the 2'-O-methylation of the ribose of cytidine 1402 (C1402) in 16S rRNA.</text>
</comment>
<dbReference type="InterPro" id="IPR014777">
    <property type="entry name" value="4pyrrole_Mease_sub1"/>
</dbReference>
<evidence type="ECO:0000256" key="5">
    <source>
        <dbReference type="ARBA" id="ARBA00022691"/>
    </source>
</evidence>
<feature type="domain" description="RsmI HTH" evidence="8">
    <location>
        <begin position="241"/>
        <end position="281"/>
    </location>
</feature>
<feature type="domain" description="Tetrapyrrole methylase" evidence="7">
    <location>
        <begin position="13"/>
        <end position="211"/>
    </location>
</feature>
<comment type="similarity">
    <text evidence="6">Belongs to the methyltransferase superfamily. RsmI family.</text>
</comment>
<dbReference type="Gene3D" id="3.40.1010.10">
    <property type="entry name" value="Cobalt-precorrin-4 Transmethylase, Domain 1"/>
    <property type="match status" value="1"/>
</dbReference>
<organism evidence="9 10">
    <name type="scientific">Saccharospirillum mangrovi</name>
    <dbReference type="NCBI Taxonomy" id="2161747"/>
    <lineage>
        <taxon>Bacteria</taxon>
        <taxon>Pseudomonadati</taxon>
        <taxon>Pseudomonadota</taxon>
        <taxon>Gammaproteobacteria</taxon>
        <taxon>Oceanospirillales</taxon>
        <taxon>Saccharospirillaceae</taxon>
        <taxon>Saccharospirillum</taxon>
    </lineage>
</organism>
<evidence type="ECO:0000256" key="2">
    <source>
        <dbReference type="ARBA" id="ARBA00022552"/>
    </source>
</evidence>
<keyword evidence="2 6" id="KW-0698">rRNA processing</keyword>
<reference evidence="10" key="1">
    <citation type="journal article" date="2019" name="Int. J. Syst. Evol. Microbiol.">
        <title>The Global Catalogue of Microorganisms (GCM) 10K type strain sequencing project: providing services to taxonomists for standard genome sequencing and annotation.</title>
        <authorList>
            <consortium name="The Broad Institute Genomics Platform"/>
            <consortium name="The Broad Institute Genome Sequencing Center for Infectious Disease"/>
            <person name="Wu L."/>
            <person name="Ma J."/>
        </authorList>
    </citation>
    <scope>NUCLEOTIDE SEQUENCE [LARGE SCALE GENOMIC DNA]</scope>
    <source>
        <strain evidence="10">IBRC 10765</strain>
    </source>
</reference>
<dbReference type="Pfam" id="PF00590">
    <property type="entry name" value="TP_methylase"/>
    <property type="match status" value="1"/>
</dbReference>
<dbReference type="Proteomes" id="UP001595617">
    <property type="component" value="Unassembled WGS sequence"/>
</dbReference>
<dbReference type="EMBL" id="JBHRYR010000002">
    <property type="protein sequence ID" value="MFC3852385.1"/>
    <property type="molecule type" value="Genomic_DNA"/>
</dbReference>
<accession>A0ABV7ZW50</accession>
<gene>
    <name evidence="6 9" type="primary">rsmI</name>
    <name evidence="9" type="ORF">ACFOOG_06010</name>
</gene>
<dbReference type="InterPro" id="IPR035996">
    <property type="entry name" value="4pyrrol_Methylase_sf"/>
</dbReference>
<sequence length="289" mass="31641">MSDLKAQRPVPALYIVATPIGHLDDITLRALQVLRNVDRILAEDTRHSAHLLQHFAIDRPMVSLHEHNEAARVVQIMRWLDAGESLALITDAGTPLISDPGFVVVRALREQGYAVVPVPGVSAVITALCAAGLPSDRFQFIGFLPSKNGPRERVLTEALAYTGTTLCYESPRRMVETLEVLARLAPQRPLVIARELTKQFETFLSGTADELLRRLRDDTDQQRGEMVLLLHGQATETLATEIDVDALLGLLAQYMPPKKAAGEAAQLLGGSKNALYARLLSGRDTPEST</sequence>
<dbReference type="HAMAP" id="MF_01877">
    <property type="entry name" value="16SrRNA_methyltr_I"/>
    <property type="match status" value="1"/>
</dbReference>
<dbReference type="PIRSF" id="PIRSF005917">
    <property type="entry name" value="MTase_YraL"/>
    <property type="match status" value="1"/>
</dbReference>
<keyword evidence="1 6" id="KW-0963">Cytoplasm</keyword>
<dbReference type="InterPro" id="IPR014776">
    <property type="entry name" value="4pyrrole_Mease_sub2"/>
</dbReference>
<evidence type="ECO:0000256" key="3">
    <source>
        <dbReference type="ARBA" id="ARBA00022603"/>
    </source>
</evidence>
<evidence type="ECO:0000313" key="9">
    <source>
        <dbReference type="EMBL" id="MFC3852385.1"/>
    </source>
</evidence>
<keyword evidence="10" id="KW-1185">Reference proteome</keyword>
<keyword evidence="5 6" id="KW-0949">S-adenosyl-L-methionine</keyword>
<evidence type="ECO:0000259" key="7">
    <source>
        <dbReference type="Pfam" id="PF00590"/>
    </source>
</evidence>
<dbReference type="SUPFAM" id="SSF53790">
    <property type="entry name" value="Tetrapyrrole methylase"/>
    <property type="match status" value="1"/>
</dbReference>
<keyword evidence="4 6" id="KW-0808">Transferase</keyword>
<evidence type="ECO:0000256" key="4">
    <source>
        <dbReference type="ARBA" id="ARBA00022679"/>
    </source>
</evidence>
<dbReference type="GO" id="GO:0032259">
    <property type="term" value="P:methylation"/>
    <property type="evidence" value="ECO:0007669"/>
    <property type="project" value="UniProtKB-KW"/>
</dbReference>
<comment type="caution">
    <text evidence="9">The sequence shown here is derived from an EMBL/GenBank/DDBJ whole genome shotgun (WGS) entry which is preliminary data.</text>
</comment>
<evidence type="ECO:0000259" key="8">
    <source>
        <dbReference type="Pfam" id="PF23016"/>
    </source>
</evidence>
<dbReference type="PANTHER" id="PTHR46111">
    <property type="entry name" value="RIBOSOMAL RNA SMALL SUBUNIT METHYLTRANSFERASE I"/>
    <property type="match status" value="1"/>
</dbReference>
<dbReference type="CDD" id="cd11648">
    <property type="entry name" value="RsmI"/>
    <property type="match status" value="1"/>
</dbReference>